<reference evidence="2 3" key="1">
    <citation type="submission" date="2008-12" db="EMBL/GenBank/DDBJ databases">
        <title>Complete sequence of plasmid1 of Methylobacterium chloromethanicum CM4.</title>
        <authorList>
            <consortium name="US DOE Joint Genome Institute"/>
            <person name="Lucas S."/>
            <person name="Copeland A."/>
            <person name="Lapidus A."/>
            <person name="Glavina del Rio T."/>
            <person name="Dalin E."/>
            <person name="Tice H."/>
            <person name="Bruce D."/>
            <person name="Goodwin L."/>
            <person name="Pitluck S."/>
            <person name="Chertkov O."/>
            <person name="Brettin T."/>
            <person name="Detter J.C."/>
            <person name="Han C."/>
            <person name="Larimer F."/>
            <person name="Land M."/>
            <person name="Hauser L."/>
            <person name="Kyrpides N."/>
            <person name="Mikhailova N."/>
            <person name="Marx C."/>
            <person name="Richardson P."/>
        </authorList>
    </citation>
    <scope>NUCLEOTIDE SEQUENCE [LARGE SCALE GENOMIC DNA]</scope>
    <source>
        <strain evidence="3">CM4 / NCIMB 13688</strain>
        <plasmid evidence="2 3">pCMU01</plasmid>
    </source>
</reference>
<dbReference type="Proteomes" id="UP000002385">
    <property type="component" value="Plasmid pCMU01"/>
</dbReference>
<dbReference type="EMBL" id="CP001299">
    <property type="protein sequence ID" value="ACK86382.1"/>
    <property type="molecule type" value="Genomic_DNA"/>
</dbReference>
<reference evidence="2 3" key="2">
    <citation type="journal article" date="2012" name="J. Bacteriol.">
        <title>Complete genome sequences of six strains of the genus Methylobacterium.</title>
        <authorList>
            <person name="Marx C.J."/>
            <person name="Bringel F."/>
            <person name="Chistoserdova L."/>
            <person name="Moulin L."/>
            <person name="Farhan Ul Haque M."/>
            <person name="Fleischman D.E."/>
            <person name="Gruffaz C."/>
            <person name="Jourand P."/>
            <person name="Knief C."/>
            <person name="Lee M.C."/>
            <person name="Muller E.E."/>
            <person name="Nadalig T."/>
            <person name="Peyraud R."/>
            <person name="Roselli S."/>
            <person name="Russ L."/>
            <person name="Goodwin L.A."/>
            <person name="Ivanova N."/>
            <person name="Kyrpides N."/>
            <person name="Lajus A."/>
            <person name="Land M.L."/>
            <person name="Medigue C."/>
            <person name="Mikhailova N."/>
            <person name="Nolan M."/>
            <person name="Woyke T."/>
            <person name="Stolyar S."/>
            <person name="Vorholt J.A."/>
            <person name="Vuilleumier S."/>
        </authorList>
    </citation>
    <scope>NUCLEOTIDE SEQUENCE [LARGE SCALE GENOMIC DNA]</scope>
    <source>
        <strain evidence="3">CM4 / NCIMB 13688</strain>
        <plasmid evidence="2 3">pCMU01</plasmid>
    </source>
</reference>
<evidence type="ECO:0000313" key="3">
    <source>
        <dbReference type="Proteomes" id="UP000002385"/>
    </source>
</evidence>
<organism evidence="2 3">
    <name type="scientific">Methylorubrum extorquens (strain CM4 / NCIMB 13688)</name>
    <name type="common">Methylobacterium extorquens</name>
    <dbReference type="NCBI Taxonomy" id="440085"/>
    <lineage>
        <taxon>Bacteria</taxon>
        <taxon>Pseudomonadati</taxon>
        <taxon>Pseudomonadota</taxon>
        <taxon>Alphaproteobacteria</taxon>
        <taxon>Hyphomicrobiales</taxon>
        <taxon>Methylobacteriaceae</taxon>
        <taxon>Methylorubrum</taxon>
    </lineage>
</organism>
<gene>
    <name evidence="2" type="ordered locus">Mchl_5659</name>
</gene>
<accession>B7L3H4</accession>
<proteinExistence type="predicted"/>
<dbReference type="HOGENOM" id="CLU_006708_0_0_5"/>
<sequence length="1319" mass="148831">MNHAQLCHATDFFNSLLKAPLATARLRLAEENFSPRLPVLQAFVVWRHGHVRESANRLPLQAFEGDQMVGDATFMDEPHVARIAAALWSRTPVGSAAILVGAGFSRNARPISSGVRVLPGWDDICRHIVDALLPGGDQRSVELSKRLKAQLGATSAYLRLAQEFEAEFRRDALDQLIKRYVPDLQFAPDQLHRLLLELPWADVLTTNWDTLLERGAELVEERVYDIVRTIHDLPDSRPPRIVKLHGSLPSNRPFIFTEEDFRTYPDRFAPFVNLAREATMENLLVLLGFSGDDPNFLYWSGWVRDQLGDHAPLVYLVGALGLTSSKRKMLEQRRIQPVDLSQLPDFERWAPEKQHENATRWFLERLRAGEPYHRSRWPKPPAPPNPPPRLIKAGMRSDIPKEEHSSLGRDVPAARATEVVDTWHHNRSLYPGWVVAPRAARSRIWTHTEHMLAEMLRRIEAMPPLERLHALDELNWRLETCLVPLWWQIPRLIQETIDTVLEQARPLQPVAAAMIRRLRFGLLRHAREIGDDERFDELAMSLQVECEHRSDDHARVTYERCLQSISQFDYAAAEALISGWTIDGDPFWLVRKAGLLAEIGRADEADRLSNEARVEIRRQTLKRVDDLASWSKEAYVLLMRSAFVGSSGKGGLGRSAASGVQNASAESRSQFEERLDILASRGCDAWGELSHFQRELERDPPPAARPRTVRQGFDLGAVSVSRSLFPVEPDLVLERLDALRALRFQEETGLPPSVGHYGITRGMFERAAVWLSDALPYRAIVAYLRVCTYDQDKNFDVIFSRRAVGRLGDREADLLVGRLSALTAYARPLLFSGSRAGSLWIERLRVAVELLSRLALRRTGHAEQLFALGLDLYRDRRICPHPWLSRGVYNLVRRSLEAMPREERERHALDVLTLPMAGEPGFENTIRELRDPVLSFDAFEPSVRPAHAEPWDEVIARHIAALSLASTRAAAAARLLRLSWAGLLRPDEQTAFREALWGWAEREHGVPGGTDLLEWVFTTLPQPEGRPADQALLTILQRKPEDMDLHRWMSNVRMALTSPRQEERLPLTDELLSSLVNGLTTWACGERPPEVRHAVNEEEQAAVRLEASEFFALLARLSLGRENVRSAVEMALPCIRERAYVEAAIPSLVVGNLIDRADGISSIRRGLQSEEAARVACAGSAIRVWAEHEDELGEVPAGLWEEIGLAIATRRSTALISALQVAAYAYRHYPAKIPAVVDDLVVDGLRAILVETGPEQGVHDLTYDADYVRGQAALVAQQMLQAGRGDRELLSEWMEVMGTDPMPDVRNAFERKWDDPASP</sequence>
<name>B7L3H4_METC4</name>
<feature type="region of interest" description="Disordered" evidence="1">
    <location>
        <begin position="373"/>
        <end position="392"/>
    </location>
</feature>
<dbReference type="KEGG" id="mch:Mchl_5659"/>
<evidence type="ECO:0000256" key="1">
    <source>
        <dbReference type="SAM" id="MobiDB-lite"/>
    </source>
</evidence>
<dbReference type="RefSeq" id="WP_012606272.1">
    <property type="nucleotide sequence ID" value="NC_011758.1"/>
</dbReference>
<dbReference type="Pfam" id="PF13289">
    <property type="entry name" value="SIR2_2"/>
    <property type="match status" value="1"/>
</dbReference>
<keyword evidence="2" id="KW-0614">Plasmid</keyword>
<geneLocation type="plasmid" evidence="2 3">
    <name>pCMU01</name>
</geneLocation>
<evidence type="ECO:0000313" key="2">
    <source>
        <dbReference type="EMBL" id="ACK86382.1"/>
    </source>
</evidence>
<protein>
    <submittedName>
        <fullName evidence="2">Uncharacterized protein</fullName>
    </submittedName>
</protein>
<feature type="compositionally biased region" description="Pro residues" evidence="1">
    <location>
        <begin position="378"/>
        <end position="389"/>
    </location>
</feature>